<dbReference type="EMBL" id="CP061169">
    <property type="protein sequence ID" value="QPZ37422.1"/>
    <property type="molecule type" value="Genomic_DNA"/>
</dbReference>
<gene>
    <name evidence="2" type="ORF">HCR76_11310</name>
</gene>
<organism evidence="2 3">
    <name type="scientific">Paramicrobacterium chengjingii</name>
    <dbReference type="NCBI Taxonomy" id="2769067"/>
    <lineage>
        <taxon>Bacteria</taxon>
        <taxon>Bacillati</taxon>
        <taxon>Actinomycetota</taxon>
        <taxon>Actinomycetes</taxon>
        <taxon>Micrococcales</taxon>
        <taxon>Microbacteriaceae</taxon>
        <taxon>Paramicrobacterium</taxon>
    </lineage>
</organism>
<feature type="domain" description="DUF559" evidence="1">
    <location>
        <begin position="141"/>
        <end position="218"/>
    </location>
</feature>
<dbReference type="Gene3D" id="3.40.960.10">
    <property type="entry name" value="VSR Endonuclease"/>
    <property type="match status" value="1"/>
</dbReference>
<evidence type="ECO:0000313" key="2">
    <source>
        <dbReference type="EMBL" id="QPZ37422.1"/>
    </source>
</evidence>
<keyword evidence="3" id="KW-1185">Reference proteome</keyword>
<proteinExistence type="predicted"/>
<dbReference type="RefSeq" id="WP_166991946.1">
    <property type="nucleotide sequence ID" value="NZ_CP061169.1"/>
</dbReference>
<evidence type="ECO:0000259" key="1">
    <source>
        <dbReference type="Pfam" id="PF04480"/>
    </source>
</evidence>
<accession>A0ABX6YF69</accession>
<evidence type="ECO:0000313" key="3">
    <source>
        <dbReference type="Proteomes" id="UP000662814"/>
    </source>
</evidence>
<name>A0ABX6YF69_9MICO</name>
<sequence>MPEKWAAFAGGQLTCVTAAQHLGLWVRDDDARCHIAVHSSAGITLDRNKVRVHYGAVPVPRSTRTLIDPIVNMIVNASQCVAFESAVALADSAVRSGFVQRAELRRVQTRSSAFKRVAAAVSELSDSGIETIPRIRLAAHGIAMAQQVKIAGHRVDGLVGDRLVLQFDGAEHLSREQKQIDARHDAELQLLGYTVLRFTYWDVVDLWHEVEAQILRAIAQGLHLESAAA</sequence>
<reference evidence="2 3" key="1">
    <citation type="submission" date="2020-12" db="EMBL/GenBank/DDBJ databases">
        <title>Microbacterium sp. HY060.</title>
        <authorList>
            <person name="Zhou J."/>
        </authorList>
    </citation>
    <scope>NUCLEOTIDE SEQUENCE [LARGE SCALE GENOMIC DNA]</scope>
    <source>
        <strain evidence="2 3">HY60</strain>
    </source>
</reference>
<dbReference type="Proteomes" id="UP000662814">
    <property type="component" value="Chromosome"/>
</dbReference>
<protein>
    <submittedName>
        <fullName evidence="2">DUF559 domain-containing protein</fullName>
    </submittedName>
</protein>
<dbReference type="Pfam" id="PF04480">
    <property type="entry name" value="DUF559"/>
    <property type="match status" value="1"/>
</dbReference>
<dbReference type="InterPro" id="IPR007569">
    <property type="entry name" value="DUF559"/>
</dbReference>